<keyword evidence="1 9" id="KW-0808">Transferase</keyword>
<feature type="binding site" evidence="9">
    <location>
        <begin position="232"/>
        <end position="233"/>
    </location>
    <ligand>
        <name>ATP</name>
        <dbReference type="ChEBI" id="CHEBI:30616"/>
    </ligand>
</feature>
<name>A0A4R2Q0X1_9RHOB</name>
<dbReference type="PRINTS" id="PR00990">
    <property type="entry name" value="RIBOKINASE"/>
</dbReference>
<keyword evidence="3 9" id="KW-0547">Nucleotide-binding</keyword>
<dbReference type="Proteomes" id="UP000294835">
    <property type="component" value="Unassembled WGS sequence"/>
</dbReference>
<comment type="subunit">
    <text evidence="9">Homodimer.</text>
</comment>
<dbReference type="GO" id="GO:0005829">
    <property type="term" value="C:cytosol"/>
    <property type="evidence" value="ECO:0007669"/>
    <property type="project" value="TreeGrafter"/>
</dbReference>
<keyword evidence="8 9" id="KW-0119">Carbohydrate metabolism</keyword>
<dbReference type="AlphaFoldDB" id="A0A4R2Q0X1"/>
<organism evidence="11 12">
    <name type="scientific">Rhodovulum marinum</name>
    <dbReference type="NCBI Taxonomy" id="320662"/>
    <lineage>
        <taxon>Bacteria</taxon>
        <taxon>Pseudomonadati</taxon>
        <taxon>Pseudomonadota</taxon>
        <taxon>Alphaproteobacteria</taxon>
        <taxon>Rhodobacterales</taxon>
        <taxon>Paracoccaceae</taxon>
        <taxon>Rhodovulum</taxon>
    </lineage>
</organism>
<keyword evidence="4 9" id="KW-0418">Kinase</keyword>
<evidence type="ECO:0000259" key="10">
    <source>
        <dbReference type="Pfam" id="PF00294"/>
    </source>
</evidence>
<dbReference type="RefSeq" id="WP_132463301.1">
    <property type="nucleotide sequence ID" value="NZ_SLXP01000008.1"/>
</dbReference>
<feature type="binding site" evidence="9">
    <location>
        <begin position="201"/>
        <end position="206"/>
    </location>
    <ligand>
        <name>ATP</name>
        <dbReference type="ChEBI" id="CHEBI:30616"/>
    </ligand>
</feature>
<evidence type="ECO:0000256" key="6">
    <source>
        <dbReference type="ARBA" id="ARBA00022842"/>
    </source>
</evidence>
<evidence type="ECO:0000256" key="8">
    <source>
        <dbReference type="ARBA" id="ARBA00023277"/>
    </source>
</evidence>
<feature type="active site" description="Proton acceptor" evidence="9">
    <location>
        <position position="233"/>
    </location>
</feature>
<keyword evidence="2 9" id="KW-0479">Metal-binding</keyword>
<dbReference type="GO" id="GO:0004747">
    <property type="term" value="F:ribokinase activity"/>
    <property type="evidence" value="ECO:0007669"/>
    <property type="project" value="UniProtKB-UniRule"/>
</dbReference>
<evidence type="ECO:0000256" key="1">
    <source>
        <dbReference type="ARBA" id="ARBA00022679"/>
    </source>
</evidence>
<dbReference type="PANTHER" id="PTHR10584:SF166">
    <property type="entry name" value="RIBOKINASE"/>
    <property type="match status" value="1"/>
</dbReference>
<keyword evidence="7 9" id="KW-0630">Potassium</keyword>
<evidence type="ECO:0000313" key="12">
    <source>
        <dbReference type="Proteomes" id="UP000294835"/>
    </source>
</evidence>
<keyword evidence="9" id="KW-0963">Cytoplasm</keyword>
<comment type="function">
    <text evidence="9">Catalyzes the phosphorylation of ribose at O-5 in a reaction requiring ATP and magnesium. The resulting D-ribose-5-phosphate can then be used either for sythesis of nucleotides, histidine, and tryptophan, or as a component of the pentose phosphate pathway.</text>
</comment>
<dbReference type="UniPathway" id="UPA00916">
    <property type="reaction ID" value="UER00889"/>
</dbReference>
<gene>
    <name evidence="9" type="primary">rbsK</name>
    <name evidence="11" type="ORF">EV662_108150</name>
</gene>
<dbReference type="InterPro" id="IPR011877">
    <property type="entry name" value="Ribokinase"/>
</dbReference>
<keyword evidence="6 9" id="KW-0460">Magnesium</keyword>
<dbReference type="EMBL" id="SLXP01000008">
    <property type="protein sequence ID" value="TCP40275.1"/>
    <property type="molecule type" value="Genomic_DNA"/>
</dbReference>
<dbReference type="Gene3D" id="3.40.1190.20">
    <property type="match status" value="1"/>
</dbReference>
<comment type="caution">
    <text evidence="11">The sequence shown here is derived from an EMBL/GenBank/DDBJ whole genome shotgun (WGS) entry which is preliminary data.</text>
</comment>
<evidence type="ECO:0000256" key="5">
    <source>
        <dbReference type="ARBA" id="ARBA00022840"/>
    </source>
</evidence>
<evidence type="ECO:0000313" key="11">
    <source>
        <dbReference type="EMBL" id="TCP40275.1"/>
    </source>
</evidence>
<comment type="cofactor">
    <cofactor evidence="9">
        <name>Mg(2+)</name>
        <dbReference type="ChEBI" id="CHEBI:18420"/>
    </cofactor>
    <text evidence="9">Requires a divalent cation, most likely magnesium in vivo, as an electrophilic catalyst to aid phosphoryl group transfer. It is the chelate of the metal and the nucleotide that is the actual substrate.</text>
</comment>
<protein>
    <recommendedName>
        <fullName evidence="9">Ribokinase</fullName>
        <shortName evidence="9">RK</shortName>
        <ecNumber evidence="9">2.7.1.15</ecNumber>
    </recommendedName>
</protein>
<dbReference type="GO" id="GO:0019303">
    <property type="term" value="P:D-ribose catabolic process"/>
    <property type="evidence" value="ECO:0007669"/>
    <property type="project" value="UniProtKB-UniRule"/>
</dbReference>
<dbReference type="PANTHER" id="PTHR10584">
    <property type="entry name" value="SUGAR KINASE"/>
    <property type="match status" value="1"/>
</dbReference>
<comment type="caution">
    <text evidence="9">Lacks conserved residue(s) required for the propagation of feature annotation.</text>
</comment>
<dbReference type="OrthoDB" id="9792663at2"/>
<dbReference type="HAMAP" id="MF_01987">
    <property type="entry name" value="Ribokinase"/>
    <property type="match status" value="1"/>
</dbReference>
<feature type="binding site" evidence="9">
    <location>
        <position position="266"/>
    </location>
    <ligand>
        <name>K(+)</name>
        <dbReference type="ChEBI" id="CHEBI:29103"/>
    </ligand>
</feature>
<evidence type="ECO:0000256" key="4">
    <source>
        <dbReference type="ARBA" id="ARBA00022777"/>
    </source>
</evidence>
<evidence type="ECO:0000256" key="2">
    <source>
        <dbReference type="ARBA" id="ARBA00022723"/>
    </source>
</evidence>
<dbReference type="EC" id="2.7.1.15" evidence="9"/>
<comment type="pathway">
    <text evidence="9">Carbohydrate metabolism; D-ribose degradation; D-ribose 5-phosphate from beta-D-ribopyranose: step 2/2.</text>
</comment>
<feature type="binding site" evidence="9">
    <location>
        <begin position="10"/>
        <end position="12"/>
    </location>
    <ligand>
        <name>substrate</name>
    </ligand>
</feature>
<dbReference type="GO" id="GO:0005524">
    <property type="term" value="F:ATP binding"/>
    <property type="evidence" value="ECO:0007669"/>
    <property type="project" value="UniProtKB-UniRule"/>
</dbReference>
<feature type="binding site" evidence="9">
    <location>
        <position position="263"/>
    </location>
    <ligand>
        <name>K(+)</name>
        <dbReference type="ChEBI" id="CHEBI:29103"/>
    </ligand>
</feature>
<dbReference type="Pfam" id="PF00294">
    <property type="entry name" value="PfkB"/>
    <property type="match status" value="1"/>
</dbReference>
<dbReference type="InterPro" id="IPR011611">
    <property type="entry name" value="PfkB_dom"/>
</dbReference>
<sequence length="287" mass="29198">MTVYCLGSINADNVYSVPHLPAPGETLAATGLFRGLGGKGANQSVAAALGGARVVHIGAVGPDGRWAVDRLAEFGVDTAHVVQSDHPTGHAIINVAPDGENAIVIFPGANARQDGVRIEAALADAGPGDTLLMQNETSHQAEAAALAVGRGMHVVYSAAPFDLVALGAVLPRLSLLVLNAVEAAQMRSALGEVTGPEVIVTDGANGATWYFDGQCIAAPAFPVKPMDTTGAGDCFIGSLVAALDLGKDRTGALRYATAAAAIQVTRPGTTDAMPTLAEVRAFLTERA</sequence>
<dbReference type="SUPFAM" id="SSF53613">
    <property type="entry name" value="Ribokinase-like"/>
    <property type="match status" value="1"/>
</dbReference>
<evidence type="ECO:0000256" key="3">
    <source>
        <dbReference type="ARBA" id="ARBA00022741"/>
    </source>
</evidence>
<feature type="binding site" evidence="9">
    <location>
        <position position="179"/>
    </location>
    <ligand>
        <name>ATP</name>
        <dbReference type="ChEBI" id="CHEBI:30616"/>
    </ligand>
</feature>
<comment type="catalytic activity">
    <reaction evidence="9">
        <text>D-ribose + ATP = D-ribose 5-phosphate + ADP + H(+)</text>
        <dbReference type="Rhea" id="RHEA:13697"/>
        <dbReference type="ChEBI" id="CHEBI:15378"/>
        <dbReference type="ChEBI" id="CHEBI:30616"/>
        <dbReference type="ChEBI" id="CHEBI:47013"/>
        <dbReference type="ChEBI" id="CHEBI:78346"/>
        <dbReference type="ChEBI" id="CHEBI:456216"/>
        <dbReference type="EC" id="2.7.1.15"/>
    </reaction>
</comment>
<keyword evidence="12" id="KW-1185">Reference proteome</keyword>
<dbReference type="InterPro" id="IPR002139">
    <property type="entry name" value="Ribo/fructo_kinase"/>
</dbReference>
<dbReference type="GO" id="GO:0046872">
    <property type="term" value="F:metal ion binding"/>
    <property type="evidence" value="ECO:0007669"/>
    <property type="project" value="UniProtKB-KW"/>
</dbReference>
<dbReference type="CDD" id="cd01174">
    <property type="entry name" value="ribokinase"/>
    <property type="match status" value="1"/>
</dbReference>
<comment type="activity regulation">
    <text evidence="9">Activated by a monovalent cation that binds near, but not in, the active site. The most likely occupant of the site in vivo is potassium. Ion binding induces a conformational change that may alter substrate affinity.</text>
</comment>
<comment type="similarity">
    <text evidence="9">Belongs to the carbohydrate kinase PfkB family. Ribokinase subfamily.</text>
</comment>
<feature type="domain" description="Carbohydrate kinase PfkB" evidence="10">
    <location>
        <begin position="3"/>
        <end position="275"/>
    </location>
</feature>
<proteinExistence type="inferred from homology"/>
<evidence type="ECO:0000256" key="9">
    <source>
        <dbReference type="HAMAP-Rule" id="MF_01987"/>
    </source>
</evidence>
<feature type="binding site" evidence="9">
    <location>
        <position position="227"/>
    </location>
    <ligand>
        <name>K(+)</name>
        <dbReference type="ChEBI" id="CHEBI:29103"/>
    </ligand>
</feature>
<feature type="binding site" evidence="9">
    <location>
        <position position="233"/>
    </location>
    <ligand>
        <name>substrate</name>
    </ligand>
</feature>
<feature type="binding site" evidence="9">
    <location>
        <position position="136"/>
    </location>
    <ligand>
        <name>substrate</name>
    </ligand>
</feature>
<accession>A0A4R2Q0X1</accession>
<reference evidence="11 12" key="1">
    <citation type="submission" date="2019-03" db="EMBL/GenBank/DDBJ databases">
        <title>Genomic Encyclopedia of Type Strains, Phase IV (KMG-IV): sequencing the most valuable type-strain genomes for metagenomic binning, comparative biology and taxonomic classification.</title>
        <authorList>
            <person name="Goeker M."/>
        </authorList>
    </citation>
    <scope>NUCLEOTIDE SEQUENCE [LARGE SCALE GENOMIC DNA]</scope>
    <source>
        <strain evidence="11 12">DSM 18063</strain>
    </source>
</reference>
<evidence type="ECO:0000256" key="7">
    <source>
        <dbReference type="ARBA" id="ARBA00022958"/>
    </source>
</evidence>
<feature type="binding site" evidence="9">
    <location>
        <position position="229"/>
    </location>
    <ligand>
        <name>K(+)</name>
        <dbReference type="ChEBI" id="CHEBI:29103"/>
    </ligand>
</feature>
<feature type="binding site" evidence="9">
    <location>
        <begin position="38"/>
        <end position="42"/>
    </location>
    <ligand>
        <name>substrate</name>
    </ligand>
</feature>
<dbReference type="InterPro" id="IPR029056">
    <property type="entry name" value="Ribokinase-like"/>
</dbReference>
<keyword evidence="5 9" id="KW-0067">ATP-binding</keyword>
<comment type="subcellular location">
    <subcellularLocation>
        <location evidence="9">Cytoplasm</location>
    </subcellularLocation>
</comment>
<feature type="binding site" evidence="9">
    <location>
        <position position="268"/>
    </location>
    <ligand>
        <name>K(+)</name>
        <dbReference type="ChEBI" id="CHEBI:29103"/>
    </ligand>
</feature>